<dbReference type="Proteomes" id="UP000241764">
    <property type="component" value="Unassembled WGS sequence"/>
</dbReference>
<dbReference type="OrthoDB" id="9810154at2"/>
<dbReference type="CDD" id="cd07067">
    <property type="entry name" value="HP_PGM_like"/>
    <property type="match status" value="1"/>
</dbReference>
<protein>
    <submittedName>
        <fullName evidence="1">Phosphoglycerate mutase</fullName>
    </submittedName>
</protein>
<organism evidence="1 2">
    <name type="scientific">Phyllobacterium sophorae</name>
    <dbReference type="NCBI Taxonomy" id="1520277"/>
    <lineage>
        <taxon>Bacteria</taxon>
        <taxon>Pseudomonadati</taxon>
        <taxon>Pseudomonadota</taxon>
        <taxon>Alphaproteobacteria</taxon>
        <taxon>Hyphomicrobiales</taxon>
        <taxon>Phyllobacteriaceae</taxon>
        <taxon>Phyllobacterium</taxon>
    </lineage>
</organism>
<accession>A0A2P7B437</accession>
<dbReference type="AlphaFoldDB" id="A0A2P7B437"/>
<comment type="caution">
    <text evidence="1">The sequence shown here is derived from an EMBL/GenBank/DDBJ whole genome shotgun (WGS) entry which is preliminary data.</text>
</comment>
<reference evidence="2" key="1">
    <citation type="submission" date="2017-11" db="EMBL/GenBank/DDBJ databases">
        <authorList>
            <person name="Kuznetsova I."/>
            <person name="Sazanova A."/>
            <person name="Chirak E."/>
            <person name="Safronova V."/>
            <person name="Willems A."/>
        </authorList>
    </citation>
    <scope>NUCLEOTIDE SEQUENCE [LARGE SCALE GENOMIC DNA]</scope>
    <source>
        <strain evidence="2">CCBAU 03422</strain>
    </source>
</reference>
<dbReference type="InterPro" id="IPR013078">
    <property type="entry name" value="His_Pase_superF_clade-1"/>
</dbReference>
<dbReference type="Pfam" id="PF00300">
    <property type="entry name" value="His_Phos_1"/>
    <property type="match status" value="1"/>
</dbReference>
<sequence length="172" mass="19616">MRRLMLLRHAKSDWPDGVEDHERPLAERGRRMSPLMGRFMVEKGLLPDLAMVSTARRAMETWKLVHAALGQDIVHKDEPRIYEARAQAILDTVKQTPDRIHALLLVGHNPGLQDLALQLIGKGREPDLSRLQRKYPTAGLVVIDFDVKHWREISGGLGRLERFDTPNSIGHR</sequence>
<dbReference type="EMBL" id="PGGM01000013">
    <property type="protein sequence ID" value="PSH61233.1"/>
    <property type="molecule type" value="Genomic_DNA"/>
</dbReference>
<dbReference type="PANTHER" id="PTHR47623:SF1">
    <property type="entry name" value="OS09G0287300 PROTEIN"/>
    <property type="match status" value="1"/>
</dbReference>
<dbReference type="InterPro" id="IPR029033">
    <property type="entry name" value="His_PPase_superfam"/>
</dbReference>
<dbReference type="SUPFAM" id="SSF53254">
    <property type="entry name" value="Phosphoglycerate mutase-like"/>
    <property type="match status" value="1"/>
</dbReference>
<dbReference type="PANTHER" id="PTHR47623">
    <property type="entry name" value="OS09G0287300 PROTEIN"/>
    <property type="match status" value="1"/>
</dbReference>
<keyword evidence="2" id="KW-1185">Reference proteome</keyword>
<gene>
    <name evidence="1" type="ORF">CU103_22915</name>
</gene>
<name>A0A2P7B437_9HYPH</name>
<dbReference type="RefSeq" id="WP_106666355.1">
    <property type="nucleotide sequence ID" value="NZ_PGGM01000013.1"/>
</dbReference>
<evidence type="ECO:0000313" key="2">
    <source>
        <dbReference type="Proteomes" id="UP000241764"/>
    </source>
</evidence>
<dbReference type="Gene3D" id="3.40.50.1240">
    <property type="entry name" value="Phosphoglycerate mutase-like"/>
    <property type="match status" value="1"/>
</dbReference>
<proteinExistence type="predicted"/>
<evidence type="ECO:0000313" key="1">
    <source>
        <dbReference type="EMBL" id="PSH61233.1"/>
    </source>
</evidence>